<dbReference type="EMBL" id="VSSQ01034109">
    <property type="protein sequence ID" value="MPM85946.1"/>
    <property type="molecule type" value="Genomic_DNA"/>
</dbReference>
<sequence length="138" mass="14587">MNHRSGLPCHSGINSLRTARNTPSAPMPPRRSHSHRTVSADSGVMASRSTRITKSLWVACPLAKLSVCTRPVCHLPAGRPRCPAIVSSACGSAALSQVMRGSRANQPSCLRANRRVPSIVACRASASLSSPPRYASTC</sequence>
<feature type="compositionally biased region" description="Polar residues" evidence="1">
    <location>
        <begin position="12"/>
        <end position="24"/>
    </location>
</feature>
<name>A0A645D962_9ZZZZ</name>
<evidence type="ECO:0000313" key="2">
    <source>
        <dbReference type="EMBL" id="MPM85946.1"/>
    </source>
</evidence>
<dbReference type="AlphaFoldDB" id="A0A645D962"/>
<comment type="caution">
    <text evidence="2">The sequence shown here is derived from an EMBL/GenBank/DDBJ whole genome shotgun (WGS) entry which is preliminary data.</text>
</comment>
<protein>
    <submittedName>
        <fullName evidence="2">Uncharacterized protein</fullName>
    </submittedName>
</protein>
<reference evidence="2" key="1">
    <citation type="submission" date="2019-08" db="EMBL/GenBank/DDBJ databases">
        <authorList>
            <person name="Kucharzyk K."/>
            <person name="Murdoch R.W."/>
            <person name="Higgins S."/>
            <person name="Loffler F."/>
        </authorList>
    </citation>
    <scope>NUCLEOTIDE SEQUENCE</scope>
</reference>
<accession>A0A645D962</accession>
<evidence type="ECO:0000256" key="1">
    <source>
        <dbReference type="SAM" id="MobiDB-lite"/>
    </source>
</evidence>
<feature type="region of interest" description="Disordered" evidence="1">
    <location>
        <begin position="1"/>
        <end position="45"/>
    </location>
</feature>
<proteinExistence type="predicted"/>
<gene>
    <name evidence="2" type="ORF">SDC9_133029</name>
</gene>
<organism evidence="2">
    <name type="scientific">bioreactor metagenome</name>
    <dbReference type="NCBI Taxonomy" id="1076179"/>
    <lineage>
        <taxon>unclassified sequences</taxon>
        <taxon>metagenomes</taxon>
        <taxon>ecological metagenomes</taxon>
    </lineage>
</organism>